<reference evidence="2" key="1">
    <citation type="submission" date="2015-04" db="UniProtKB">
        <authorList>
            <consortium name="EnsemblPlants"/>
        </authorList>
    </citation>
    <scope>IDENTIFICATION</scope>
    <source>
        <strain evidence="2">SL10</strain>
    </source>
</reference>
<name>A0A0E0IHR5_ORYNI</name>
<feature type="region of interest" description="Disordered" evidence="1">
    <location>
        <begin position="80"/>
        <end position="99"/>
    </location>
</feature>
<keyword evidence="3" id="KW-1185">Reference proteome</keyword>
<organism evidence="2">
    <name type="scientific">Oryza nivara</name>
    <name type="common">Indian wild rice</name>
    <name type="synonym">Oryza sativa f. spontanea</name>
    <dbReference type="NCBI Taxonomy" id="4536"/>
    <lineage>
        <taxon>Eukaryota</taxon>
        <taxon>Viridiplantae</taxon>
        <taxon>Streptophyta</taxon>
        <taxon>Embryophyta</taxon>
        <taxon>Tracheophyta</taxon>
        <taxon>Spermatophyta</taxon>
        <taxon>Magnoliopsida</taxon>
        <taxon>Liliopsida</taxon>
        <taxon>Poales</taxon>
        <taxon>Poaceae</taxon>
        <taxon>BOP clade</taxon>
        <taxon>Oryzoideae</taxon>
        <taxon>Oryzeae</taxon>
        <taxon>Oryzinae</taxon>
        <taxon>Oryza</taxon>
    </lineage>
</organism>
<accession>A0A0E0IHR5</accession>
<evidence type="ECO:0000313" key="2">
    <source>
        <dbReference type="EnsemblPlants" id="ONIVA09G05010.1"/>
    </source>
</evidence>
<dbReference type="EnsemblPlants" id="ONIVA09G05010.1">
    <property type="protein sequence ID" value="ONIVA09G05010.1"/>
    <property type="gene ID" value="ONIVA09G05010"/>
</dbReference>
<sequence>MVALFLLLVTSKQQSYKSSGRRVDQGRGRGEEGGGCGERQGGRRTGEREEARDVAERVVPGERGGCQEGRFQVIFDLAEAVPSGPPPSGLPLPSGPCPL</sequence>
<dbReference type="Gramene" id="ONIVA09G05010.1">
    <property type="protein sequence ID" value="ONIVA09G05010.1"/>
    <property type="gene ID" value="ONIVA09G05010"/>
</dbReference>
<feature type="region of interest" description="Disordered" evidence="1">
    <location>
        <begin position="13"/>
        <end position="56"/>
    </location>
</feature>
<evidence type="ECO:0000313" key="3">
    <source>
        <dbReference type="Proteomes" id="UP000006591"/>
    </source>
</evidence>
<reference evidence="2" key="2">
    <citation type="submission" date="2018-04" db="EMBL/GenBank/DDBJ databases">
        <title>OnivRS2 (Oryza nivara Reference Sequence Version 2).</title>
        <authorList>
            <person name="Zhang J."/>
            <person name="Kudrna D."/>
            <person name="Lee S."/>
            <person name="Talag J."/>
            <person name="Rajasekar S."/>
            <person name="Welchert J."/>
            <person name="Hsing Y.-I."/>
            <person name="Wing R.A."/>
        </authorList>
    </citation>
    <scope>NUCLEOTIDE SEQUENCE [LARGE SCALE GENOMIC DNA]</scope>
    <source>
        <strain evidence="2">SL10</strain>
    </source>
</reference>
<protein>
    <submittedName>
        <fullName evidence="2">Uncharacterized protein</fullName>
    </submittedName>
</protein>
<dbReference type="Proteomes" id="UP000006591">
    <property type="component" value="Chromosome 9"/>
</dbReference>
<feature type="compositionally biased region" description="Basic and acidic residues" evidence="1">
    <location>
        <begin position="40"/>
        <end position="56"/>
    </location>
</feature>
<feature type="compositionally biased region" description="Pro residues" evidence="1">
    <location>
        <begin position="83"/>
        <end position="99"/>
    </location>
</feature>
<evidence type="ECO:0000256" key="1">
    <source>
        <dbReference type="SAM" id="MobiDB-lite"/>
    </source>
</evidence>
<dbReference type="HOGENOM" id="CLU_2324365_0_0_1"/>
<feature type="compositionally biased region" description="Basic and acidic residues" evidence="1">
    <location>
        <begin position="21"/>
        <end position="32"/>
    </location>
</feature>
<dbReference type="AlphaFoldDB" id="A0A0E0IHR5"/>
<proteinExistence type="predicted"/>